<evidence type="ECO:0000313" key="2">
    <source>
        <dbReference type="EMBL" id="CAB4034788.1"/>
    </source>
</evidence>
<feature type="compositionally biased region" description="Basic and acidic residues" evidence="1">
    <location>
        <begin position="102"/>
        <end position="112"/>
    </location>
</feature>
<feature type="non-terminal residue" evidence="2">
    <location>
        <position position="1"/>
    </location>
</feature>
<feature type="region of interest" description="Disordered" evidence="1">
    <location>
        <begin position="90"/>
        <end position="112"/>
    </location>
</feature>
<protein>
    <submittedName>
        <fullName evidence="2">Uncharacterized protein</fullName>
    </submittedName>
</protein>
<organism evidence="2 3">
    <name type="scientific">Paramuricea clavata</name>
    <name type="common">Red gorgonian</name>
    <name type="synonym">Violescent sea-whip</name>
    <dbReference type="NCBI Taxonomy" id="317549"/>
    <lineage>
        <taxon>Eukaryota</taxon>
        <taxon>Metazoa</taxon>
        <taxon>Cnidaria</taxon>
        <taxon>Anthozoa</taxon>
        <taxon>Octocorallia</taxon>
        <taxon>Malacalcyonacea</taxon>
        <taxon>Plexauridae</taxon>
        <taxon>Paramuricea</taxon>
    </lineage>
</organism>
<evidence type="ECO:0000256" key="1">
    <source>
        <dbReference type="SAM" id="MobiDB-lite"/>
    </source>
</evidence>
<evidence type="ECO:0000313" key="3">
    <source>
        <dbReference type="Proteomes" id="UP001152795"/>
    </source>
</evidence>
<reference evidence="2" key="1">
    <citation type="submission" date="2020-04" db="EMBL/GenBank/DDBJ databases">
        <authorList>
            <person name="Alioto T."/>
            <person name="Alioto T."/>
            <person name="Gomez Garrido J."/>
        </authorList>
    </citation>
    <scope>NUCLEOTIDE SEQUENCE</scope>
    <source>
        <strain evidence="2">A484AB</strain>
    </source>
</reference>
<dbReference type="OrthoDB" id="277439at2759"/>
<dbReference type="EMBL" id="CACRXK020020418">
    <property type="protein sequence ID" value="CAB4034788.1"/>
    <property type="molecule type" value="Genomic_DNA"/>
</dbReference>
<dbReference type="Proteomes" id="UP001152795">
    <property type="component" value="Unassembled WGS sequence"/>
</dbReference>
<proteinExistence type="predicted"/>
<gene>
    <name evidence="2" type="ORF">PACLA_8A080213</name>
</gene>
<keyword evidence="3" id="KW-1185">Reference proteome</keyword>
<accession>A0A7D9LKW4</accession>
<name>A0A7D9LKW4_PARCT</name>
<dbReference type="AlphaFoldDB" id="A0A7D9LKW4"/>
<comment type="caution">
    <text evidence="2">The sequence shown here is derived from an EMBL/GenBank/DDBJ whole genome shotgun (WGS) entry which is preliminary data.</text>
</comment>
<sequence length="112" mass="13131">TKSKRLVNVCKKIERDEKLKNNYDEIIEKQLESGIIEGAPVKPNGERAYHIPHKPVVREEANRAKDSAEISKNFRNFELVGDAWFLNDGKEREDMNEETEEHDNTPEWLRKP</sequence>